<evidence type="ECO:0000313" key="2">
    <source>
        <dbReference type="EMBL" id="APB32998.1"/>
    </source>
</evidence>
<sequence length="89" mass="10280">MSTFTCLAIDSFINQLSLQDQRIVITKDADFVELFLLQKQPYKLLVVATGNIKNAELEVLFSQNLQQLITLFETHNYIELNRTGIIVYQ</sequence>
<keyword evidence="3" id="KW-1185">Reference proteome</keyword>
<evidence type="ECO:0000259" key="1">
    <source>
        <dbReference type="Pfam" id="PF18480"/>
    </source>
</evidence>
<dbReference type="EMBL" id="CP017675">
    <property type="protein sequence ID" value="APB32998.1"/>
    <property type="molecule type" value="Genomic_DNA"/>
</dbReference>
<dbReference type="InterPro" id="IPR041049">
    <property type="entry name" value="DUF5615"/>
</dbReference>
<dbReference type="AlphaFoldDB" id="A0A1J0AAP0"/>
<accession>A0A1J0AAP0</accession>
<dbReference type="OrthoDB" id="27473at2"/>
<gene>
    <name evidence="2" type="ORF">GlitD10_0684</name>
</gene>
<dbReference type="Pfam" id="PF18480">
    <property type="entry name" value="DUF5615"/>
    <property type="match status" value="1"/>
</dbReference>
<protein>
    <recommendedName>
        <fullName evidence="1">DUF5615 domain-containing protein</fullName>
    </recommendedName>
</protein>
<dbReference type="STRING" id="1188229.GlitD10_0684"/>
<organism evidence="2 3">
    <name type="scientific">Gloeomargarita lithophora Alchichica-D10</name>
    <dbReference type="NCBI Taxonomy" id="1188229"/>
    <lineage>
        <taxon>Bacteria</taxon>
        <taxon>Bacillati</taxon>
        <taxon>Cyanobacteriota</taxon>
        <taxon>Cyanophyceae</taxon>
        <taxon>Gloeomargaritales</taxon>
        <taxon>Gloeomargaritaceae</taxon>
        <taxon>Gloeomargarita</taxon>
    </lineage>
</organism>
<feature type="domain" description="DUF5615" evidence="1">
    <location>
        <begin position="9"/>
        <end position="82"/>
    </location>
</feature>
<dbReference type="Proteomes" id="UP000180235">
    <property type="component" value="Chromosome"/>
</dbReference>
<reference evidence="2 3" key="1">
    <citation type="submission" date="2016-10" db="EMBL/GenBank/DDBJ databases">
        <title>Description of Gloeomargarita lithophora gen. nov., sp. nov., a thylakoid-bearing basal-branching cyanobacterium with intracellular carbonates, and proposal for Gloeomargaritales ord. nov.</title>
        <authorList>
            <person name="Moreira D."/>
            <person name="Tavera R."/>
            <person name="Benzerara K."/>
            <person name="Skouri-Panet F."/>
            <person name="Couradeau E."/>
            <person name="Gerard E."/>
            <person name="Loussert C."/>
            <person name="Novelo E."/>
            <person name="Zivanovic Y."/>
            <person name="Lopez-Garcia P."/>
        </authorList>
    </citation>
    <scope>NUCLEOTIDE SEQUENCE [LARGE SCALE GENOMIC DNA]</scope>
    <source>
        <strain evidence="2 3">D10</strain>
    </source>
</reference>
<proteinExistence type="predicted"/>
<dbReference type="RefSeq" id="WP_071453661.1">
    <property type="nucleotide sequence ID" value="NZ_CP017675.1"/>
</dbReference>
<dbReference type="KEGG" id="glt:GlitD10_0684"/>
<evidence type="ECO:0000313" key="3">
    <source>
        <dbReference type="Proteomes" id="UP000180235"/>
    </source>
</evidence>
<name>A0A1J0AAP0_9CYAN</name>